<reference evidence="2" key="1">
    <citation type="journal article" date="2019" name="Int. J. Syst. Evol. Microbiol.">
        <title>The Global Catalogue of Microorganisms (GCM) 10K type strain sequencing project: providing services to taxonomists for standard genome sequencing and annotation.</title>
        <authorList>
            <consortium name="The Broad Institute Genomics Platform"/>
            <consortium name="The Broad Institute Genome Sequencing Center for Infectious Disease"/>
            <person name="Wu L."/>
            <person name="Ma J."/>
        </authorList>
    </citation>
    <scope>NUCLEOTIDE SEQUENCE [LARGE SCALE GENOMIC DNA]</scope>
    <source>
        <strain evidence="2">CGMCC 1.12931</strain>
    </source>
</reference>
<dbReference type="EMBL" id="BMGM01000003">
    <property type="protein sequence ID" value="GGE31346.1"/>
    <property type="molecule type" value="Genomic_DNA"/>
</dbReference>
<name>A0ABQ1SGZ5_9FLAO</name>
<dbReference type="InterPro" id="IPR011044">
    <property type="entry name" value="Quino_amine_DH_bsu"/>
</dbReference>
<evidence type="ECO:0000313" key="2">
    <source>
        <dbReference type="Proteomes" id="UP000599179"/>
    </source>
</evidence>
<dbReference type="SUPFAM" id="SSF50969">
    <property type="entry name" value="YVTN repeat-like/Quinoprotein amine dehydrogenase"/>
    <property type="match status" value="1"/>
</dbReference>
<evidence type="ECO:0000313" key="1">
    <source>
        <dbReference type="EMBL" id="GGE31346.1"/>
    </source>
</evidence>
<accession>A0ABQ1SGZ5</accession>
<evidence type="ECO:0008006" key="3">
    <source>
        <dbReference type="Google" id="ProtNLM"/>
    </source>
</evidence>
<keyword evidence="2" id="KW-1185">Reference proteome</keyword>
<dbReference type="Pfam" id="PF05096">
    <property type="entry name" value="Glu_cyclase_2"/>
    <property type="match status" value="1"/>
</dbReference>
<dbReference type="Gene3D" id="2.130.10.10">
    <property type="entry name" value="YVTN repeat-like/Quinoprotein amine dehydrogenase"/>
    <property type="match status" value="1"/>
</dbReference>
<proteinExistence type="predicted"/>
<dbReference type="InterPro" id="IPR007788">
    <property type="entry name" value="QCT"/>
</dbReference>
<dbReference type="InterPro" id="IPR015943">
    <property type="entry name" value="WD40/YVTN_repeat-like_dom_sf"/>
</dbReference>
<organism evidence="1 2">
    <name type="scientific">Psychroflexus planctonicus</name>
    <dbReference type="NCBI Taxonomy" id="1526575"/>
    <lineage>
        <taxon>Bacteria</taxon>
        <taxon>Pseudomonadati</taxon>
        <taxon>Bacteroidota</taxon>
        <taxon>Flavobacteriia</taxon>
        <taxon>Flavobacteriales</taxon>
        <taxon>Flavobacteriaceae</taxon>
        <taxon>Psychroflexus</taxon>
    </lineage>
</organism>
<gene>
    <name evidence="1" type="ORF">GCM10010832_09690</name>
</gene>
<dbReference type="PANTHER" id="PTHR31270:SF1">
    <property type="entry name" value="GLUTAMINYL-PEPTIDE CYCLOTRANSFERASE"/>
    <property type="match status" value="1"/>
</dbReference>
<dbReference type="Proteomes" id="UP000599179">
    <property type="component" value="Unassembled WGS sequence"/>
</dbReference>
<comment type="caution">
    <text evidence="1">The sequence shown here is derived from an EMBL/GenBank/DDBJ whole genome shotgun (WGS) entry which is preliminary data.</text>
</comment>
<protein>
    <recommendedName>
        <fullName evidence="3">Glutamine cyclotransferase</fullName>
    </recommendedName>
</protein>
<sequence length="335" mass="38201">MVSCEEDLANQIQLKFPDNQTKVPIGKTLNASLVLPKEGEVSGKVKLQDEVFFIESKNLQIPISTDLLLGKHQIRVDFEYLDETFSIQKEIEIINNKAPKLMGYKILNTYPHDPKAYTQGLEFLGDTLYEGTGQYKQSSLRKVDYKTGEVLQKINLSDRVFGEGISILDGKIYQLTWRSGYGFVYDLETFEELDKFSFNNSAEGWGLCNDGKQFYKSDGTDKIWLLEPETMKELSYIQPTTHKGTNKQLNELEWVNGKIYANTYQRDGVAIINPKNGAIDGIIDLRGFRDLINKPSDFDEVNHVLNGIAVHPETGNLFVTGKNWDKLFEVEIFEK</sequence>
<dbReference type="PANTHER" id="PTHR31270">
    <property type="entry name" value="GLUTAMINYL-PEPTIDE CYCLOTRANSFERASE"/>
    <property type="match status" value="1"/>
</dbReference>